<dbReference type="Proteomes" id="UP001172457">
    <property type="component" value="Unassembled WGS sequence"/>
</dbReference>
<protein>
    <submittedName>
        <fullName evidence="1">Uncharacterized protein</fullName>
    </submittedName>
</protein>
<name>A0AA38VRF8_9ASTR</name>
<gene>
    <name evidence="1" type="ORF">OSB04_un000864</name>
</gene>
<dbReference type="AlphaFoldDB" id="A0AA38VRF8"/>
<organism evidence="1 2">
    <name type="scientific">Centaurea solstitialis</name>
    <name type="common">yellow star-thistle</name>
    <dbReference type="NCBI Taxonomy" id="347529"/>
    <lineage>
        <taxon>Eukaryota</taxon>
        <taxon>Viridiplantae</taxon>
        <taxon>Streptophyta</taxon>
        <taxon>Embryophyta</taxon>
        <taxon>Tracheophyta</taxon>
        <taxon>Spermatophyta</taxon>
        <taxon>Magnoliopsida</taxon>
        <taxon>eudicotyledons</taxon>
        <taxon>Gunneridae</taxon>
        <taxon>Pentapetalae</taxon>
        <taxon>asterids</taxon>
        <taxon>campanulids</taxon>
        <taxon>Asterales</taxon>
        <taxon>Asteraceae</taxon>
        <taxon>Carduoideae</taxon>
        <taxon>Cardueae</taxon>
        <taxon>Centaureinae</taxon>
        <taxon>Centaurea</taxon>
    </lineage>
</organism>
<comment type="caution">
    <text evidence="1">The sequence shown here is derived from an EMBL/GenBank/DDBJ whole genome shotgun (WGS) entry which is preliminary data.</text>
</comment>
<dbReference type="EMBL" id="JARYMX010000085">
    <property type="protein sequence ID" value="KAJ9535972.1"/>
    <property type="molecule type" value="Genomic_DNA"/>
</dbReference>
<keyword evidence="2" id="KW-1185">Reference proteome</keyword>
<proteinExistence type="predicted"/>
<evidence type="ECO:0000313" key="1">
    <source>
        <dbReference type="EMBL" id="KAJ9535972.1"/>
    </source>
</evidence>
<evidence type="ECO:0000313" key="2">
    <source>
        <dbReference type="Proteomes" id="UP001172457"/>
    </source>
</evidence>
<accession>A0AA38VRF8</accession>
<reference evidence="1" key="1">
    <citation type="submission" date="2023-03" db="EMBL/GenBank/DDBJ databases">
        <title>Chromosome-scale reference genome and RAD-based genetic map of yellow starthistle (Centaurea solstitialis) reveal putative structural variation and QTLs associated with invader traits.</title>
        <authorList>
            <person name="Reatini B."/>
            <person name="Cang F.A."/>
            <person name="Jiang Q."/>
            <person name="Mckibben M.T.W."/>
            <person name="Barker M.S."/>
            <person name="Rieseberg L.H."/>
            <person name="Dlugosch K.M."/>
        </authorList>
    </citation>
    <scope>NUCLEOTIDE SEQUENCE</scope>
    <source>
        <strain evidence="1">CAN-66</strain>
        <tissue evidence="1">Leaf</tissue>
    </source>
</reference>
<sequence>MRKGAASGRAEWMSERCHAMEWVISRVSCKTTKSRGAAEELRDLLEHRIGRFAFLSGGLLTLPPLHSHSKLRLLSKMHCDFLFCGRTYDPGREDKYFFLRRAFSRKAKDAQDKFQLGAPIPNHFRFEKVRSCWREHPHLVIGPLVHANPKKLSRTSHMQGNLHVWFWPGFPEVSNNLASARRWRTSPNYCPFILE</sequence>